<protein>
    <submittedName>
        <fullName evidence="1">Uncharacterized protein</fullName>
    </submittedName>
</protein>
<reference evidence="1" key="2">
    <citation type="journal article" date="2015" name="Fish Shellfish Immunol.">
        <title>Early steps in the European eel (Anguilla anguilla)-Vibrio vulnificus interaction in the gills: Role of the RtxA13 toxin.</title>
        <authorList>
            <person name="Callol A."/>
            <person name="Pajuelo D."/>
            <person name="Ebbesson L."/>
            <person name="Teles M."/>
            <person name="MacKenzie S."/>
            <person name="Amaro C."/>
        </authorList>
    </citation>
    <scope>NUCLEOTIDE SEQUENCE</scope>
</reference>
<reference evidence="1" key="1">
    <citation type="submission" date="2014-11" db="EMBL/GenBank/DDBJ databases">
        <authorList>
            <person name="Amaro Gonzalez C."/>
        </authorList>
    </citation>
    <scope>NUCLEOTIDE SEQUENCE</scope>
</reference>
<proteinExistence type="predicted"/>
<accession>A0A0E9T854</accession>
<name>A0A0E9T854_ANGAN</name>
<organism evidence="1">
    <name type="scientific">Anguilla anguilla</name>
    <name type="common">European freshwater eel</name>
    <name type="synonym">Muraena anguilla</name>
    <dbReference type="NCBI Taxonomy" id="7936"/>
    <lineage>
        <taxon>Eukaryota</taxon>
        <taxon>Metazoa</taxon>
        <taxon>Chordata</taxon>
        <taxon>Craniata</taxon>
        <taxon>Vertebrata</taxon>
        <taxon>Euteleostomi</taxon>
        <taxon>Actinopterygii</taxon>
        <taxon>Neopterygii</taxon>
        <taxon>Teleostei</taxon>
        <taxon>Anguilliformes</taxon>
        <taxon>Anguillidae</taxon>
        <taxon>Anguilla</taxon>
    </lineage>
</organism>
<evidence type="ECO:0000313" key="1">
    <source>
        <dbReference type="EMBL" id="JAH49055.1"/>
    </source>
</evidence>
<dbReference type="EMBL" id="GBXM01059522">
    <property type="protein sequence ID" value="JAH49055.1"/>
    <property type="molecule type" value="Transcribed_RNA"/>
</dbReference>
<dbReference type="AlphaFoldDB" id="A0A0E9T854"/>
<sequence>MSNIHNNISHKSLKTTHSAPHLIFSRYVDYQASYTVHLFHW</sequence>